<evidence type="ECO:0000256" key="1">
    <source>
        <dbReference type="ARBA" id="ARBA00001917"/>
    </source>
</evidence>
<dbReference type="SMART" id="SM00903">
    <property type="entry name" value="Flavin_Reduct"/>
    <property type="match status" value="1"/>
</dbReference>
<keyword evidence="3" id="KW-0285">Flavoprotein</keyword>
<dbReference type="Proteomes" id="UP000253490">
    <property type="component" value="Unassembled WGS sequence"/>
</dbReference>
<dbReference type="AlphaFoldDB" id="A0A366I6P4"/>
<dbReference type="GO" id="GO:0005506">
    <property type="term" value="F:iron ion binding"/>
    <property type="evidence" value="ECO:0007669"/>
    <property type="project" value="InterPro"/>
</dbReference>
<evidence type="ECO:0000313" key="6">
    <source>
        <dbReference type="EMBL" id="RBP64464.1"/>
    </source>
</evidence>
<comment type="cofactor">
    <cofactor evidence="2">
        <name>Fe(3+)</name>
        <dbReference type="ChEBI" id="CHEBI:29034"/>
    </cofactor>
</comment>
<dbReference type="PANTHER" id="PTHR43567">
    <property type="entry name" value="FLAVOREDOXIN-RELATED-RELATED"/>
    <property type="match status" value="1"/>
</dbReference>
<proteinExistence type="inferred from homology"/>
<protein>
    <submittedName>
        <fullName evidence="6">Flavin reductase (DIM6/NTAB) family NADH-FMN oxidoreductase RutF</fullName>
    </submittedName>
</protein>
<dbReference type="SUPFAM" id="SSF57802">
    <property type="entry name" value="Rubredoxin-like"/>
    <property type="match status" value="1"/>
</dbReference>
<evidence type="ECO:0000259" key="5">
    <source>
        <dbReference type="PROSITE" id="PS50903"/>
    </source>
</evidence>
<dbReference type="EMBL" id="QNRX01000008">
    <property type="protein sequence ID" value="RBP64464.1"/>
    <property type="molecule type" value="Genomic_DNA"/>
</dbReference>
<dbReference type="Gene3D" id="2.20.28.10">
    <property type="match status" value="1"/>
</dbReference>
<evidence type="ECO:0000313" key="7">
    <source>
        <dbReference type="Proteomes" id="UP000253490"/>
    </source>
</evidence>
<dbReference type="Pfam" id="PF01613">
    <property type="entry name" value="Flavin_Reduct"/>
    <property type="match status" value="1"/>
</dbReference>
<organism evidence="6 7">
    <name type="scientific">Alkalibaculum bacchi</name>
    <dbReference type="NCBI Taxonomy" id="645887"/>
    <lineage>
        <taxon>Bacteria</taxon>
        <taxon>Bacillati</taxon>
        <taxon>Bacillota</taxon>
        <taxon>Clostridia</taxon>
        <taxon>Eubacteriales</taxon>
        <taxon>Eubacteriaceae</taxon>
        <taxon>Alkalibaculum</taxon>
    </lineage>
</organism>
<comment type="similarity">
    <text evidence="4">Belongs to the flavoredoxin family.</text>
</comment>
<gene>
    <name evidence="6" type="ORF">DES36_10887</name>
</gene>
<reference evidence="6 7" key="1">
    <citation type="submission" date="2018-06" db="EMBL/GenBank/DDBJ databases">
        <title>Genomic Encyclopedia of Type Strains, Phase IV (KMG-IV): sequencing the most valuable type-strain genomes for metagenomic binning, comparative biology and taxonomic classification.</title>
        <authorList>
            <person name="Goeker M."/>
        </authorList>
    </citation>
    <scope>NUCLEOTIDE SEQUENCE [LARGE SCALE GENOMIC DNA]</scope>
    <source>
        <strain evidence="6 7">DSM 22112</strain>
    </source>
</reference>
<dbReference type="CDD" id="cd00729">
    <property type="entry name" value="rubredoxin_SM"/>
    <property type="match status" value="1"/>
</dbReference>
<evidence type="ECO:0000256" key="3">
    <source>
        <dbReference type="ARBA" id="ARBA00022630"/>
    </source>
</evidence>
<dbReference type="InterPro" id="IPR012349">
    <property type="entry name" value="Split_barrel_FMN-bd"/>
</dbReference>
<accession>A0A366I6P4</accession>
<dbReference type="InterPro" id="IPR052174">
    <property type="entry name" value="Flavoredoxin"/>
</dbReference>
<keyword evidence="7" id="KW-1185">Reference proteome</keyword>
<feature type="domain" description="Rubredoxin-like" evidence="5">
    <location>
        <begin position="1"/>
        <end position="35"/>
    </location>
</feature>
<name>A0A366I6P4_9FIRM</name>
<dbReference type="PROSITE" id="PS50903">
    <property type="entry name" value="RUBREDOXIN_LIKE"/>
    <property type="match status" value="1"/>
</dbReference>
<evidence type="ECO:0000256" key="2">
    <source>
        <dbReference type="ARBA" id="ARBA00001965"/>
    </source>
</evidence>
<dbReference type="RefSeq" id="WP_170128226.1">
    <property type="nucleotide sequence ID" value="NZ_QNRX01000008.1"/>
</dbReference>
<comment type="caution">
    <text evidence="6">The sequence shown here is derived from an EMBL/GenBank/DDBJ whole genome shotgun (WGS) entry which is preliminary data.</text>
</comment>
<dbReference type="SUPFAM" id="SSF50475">
    <property type="entry name" value="FMN-binding split barrel"/>
    <property type="match status" value="1"/>
</dbReference>
<comment type="cofactor">
    <cofactor evidence="1">
        <name>FMN</name>
        <dbReference type="ChEBI" id="CHEBI:58210"/>
    </cofactor>
</comment>
<evidence type="ECO:0000256" key="4">
    <source>
        <dbReference type="ARBA" id="ARBA00038054"/>
    </source>
</evidence>
<dbReference type="InterPro" id="IPR048574">
    <property type="entry name" value="RUBY_RBDX"/>
</dbReference>
<dbReference type="InterPro" id="IPR002563">
    <property type="entry name" value="Flavin_Rdtase-like_dom"/>
</dbReference>
<dbReference type="Pfam" id="PF21349">
    <property type="entry name" value="RUBY_RBDX"/>
    <property type="match status" value="1"/>
</dbReference>
<dbReference type="GO" id="GO:0010181">
    <property type="term" value="F:FMN binding"/>
    <property type="evidence" value="ECO:0007669"/>
    <property type="project" value="InterPro"/>
</dbReference>
<sequence>MKKWKCRVCGYIHTGPNAPEKCPTCGVGSDKFDLMPEEVQQSEEERQAIQNVLFNCTYGLYVITSFNKDNKINGMTSNSFVQMTDTPMQAVIGINKNNLTSDYILESGVFAVNFLGTDNHNEVRRFGYSSGRDVEKFKNAQYKRSKNLKLPVLTNAIGYVECEVQKDRTQDLGTHNLFVVTVVGGEIFEAKDPMSYAYFRATK</sequence>
<dbReference type="GO" id="GO:0016646">
    <property type="term" value="F:oxidoreductase activity, acting on the CH-NH group of donors, NAD or NADP as acceptor"/>
    <property type="evidence" value="ECO:0007669"/>
    <property type="project" value="UniProtKB-ARBA"/>
</dbReference>
<dbReference type="Gene3D" id="2.30.110.10">
    <property type="entry name" value="Electron Transport, Fmn-binding Protein, Chain A"/>
    <property type="match status" value="1"/>
</dbReference>
<dbReference type="InterPro" id="IPR024934">
    <property type="entry name" value="Rubredoxin-like_dom"/>
</dbReference>
<dbReference type="PANTHER" id="PTHR43567:SF1">
    <property type="entry name" value="FLAVOREDOXIN"/>
    <property type="match status" value="1"/>
</dbReference>